<evidence type="ECO:0000313" key="13">
    <source>
        <dbReference type="EMBL" id="MFC5569009.1"/>
    </source>
</evidence>
<dbReference type="Gene3D" id="3.30.565.10">
    <property type="entry name" value="Histidine kinase-like ATPase, C-terminal domain"/>
    <property type="match status" value="1"/>
</dbReference>
<protein>
    <recommendedName>
        <fullName evidence="2">histidine kinase</fullName>
        <ecNumber evidence="2">2.7.13.3</ecNumber>
    </recommendedName>
</protein>
<evidence type="ECO:0000256" key="8">
    <source>
        <dbReference type="SAM" id="SignalP"/>
    </source>
</evidence>
<dbReference type="InterPro" id="IPR003661">
    <property type="entry name" value="HisK_dim/P_dom"/>
</dbReference>
<dbReference type="Pfam" id="PF02518">
    <property type="entry name" value="HATPase_c"/>
    <property type="match status" value="1"/>
</dbReference>
<name>A0ABW0SJC0_9GAMM</name>
<feature type="modified residue" description="Phosphohistidine" evidence="5">
    <location>
        <position position="1657"/>
    </location>
</feature>
<dbReference type="InterPro" id="IPR004358">
    <property type="entry name" value="Sig_transdc_His_kin-like_C"/>
</dbReference>
<dbReference type="InterPro" id="IPR036890">
    <property type="entry name" value="HATPase_C_sf"/>
</dbReference>
<dbReference type="Pfam" id="PF01627">
    <property type="entry name" value="Hpt"/>
    <property type="match status" value="1"/>
</dbReference>
<dbReference type="CDD" id="cd00082">
    <property type="entry name" value="HisKA"/>
    <property type="match status" value="1"/>
</dbReference>
<dbReference type="SUPFAM" id="SSF47384">
    <property type="entry name" value="Homodimeric domain of signal transducing histidine kinase"/>
    <property type="match status" value="1"/>
</dbReference>
<feature type="modified residue" description="4-aspartylphosphate" evidence="6">
    <location>
        <position position="1525"/>
    </location>
</feature>
<dbReference type="PRINTS" id="PR00344">
    <property type="entry name" value="BCTRLSENSOR"/>
</dbReference>
<dbReference type="NCBIfam" id="TIGR00229">
    <property type="entry name" value="sensory_box"/>
    <property type="match status" value="1"/>
</dbReference>
<dbReference type="Gene3D" id="2.60.40.10">
    <property type="entry name" value="Immunoglobulins"/>
    <property type="match status" value="1"/>
</dbReference>
<dbReference type="InterPro" id="IPR011123">
    <property type="entry name" value="Y_Y_Y"/>
</dbReference>
<dbReference type="CDD" id="cd16922">
    <property type="entry name" value="HATPase_EvgS-ArcB-TorS-like"/>
    <property type="match status" value="1"/>
</dbReference>
<evidence type="ECO:0000259" key="9">
    <source>
        <dbReference type="PROSITE" id="PS50109"/>
    </source>
</evidence>
<dbReference type="Gene3D" id="3.40.50.2300">
    <property type="match status" value="1"/>
</dbReference>
<feature type="domain" description="HPt" evidence="12">
    <location>
        <begin position="1618"/>
        <end position="1714"/>
    </location>
</feature>
<dbReference type="PROSITE" id="PS50110">
    <property type="entry name" value="RESPONSE_REGULATORY"/>
    <property type="match status" value="1"/>
</dbReference>
<dbReference type="PROSITE" id="PS50113">
    <property type="entry name" value="PAC"/>
    <property type="match status" value="1"/>
</dbReference>
<dbReference type="Proteomes" id="UP001596036">
    <property type="component" value="Unassembled WGS sequence"/>
</dbReference>
<evidence type="ECO:0000259" key="10">
    <source>
        <dbReference type="PROSITE" id="PS50110"/>
    </source>
</evidence>
<dbReference type="CDD" id="cd00130">
    <property type="entry name" value="PAS"/>
    <property type="match status" value="2"/>
</dbReference>
<keyword evidence="7" id="KW-0175">Coiled coil</keyword>
<evidence type="ECO:0000256" key="4">
    <source>
        <dbReference type="ARBA" id="ARBA00023012"/>
    </source>
</evidence>
<dbReference type="PROSITE" id="PS50894">
    <property type="entry name" value="HPT"/>
    <property type="match status" value="1"/>
</dbReference>
<keyword evidence="3 6" id="KW-0597">Phosphoprotein</keyword>
<dbReference type="PANTHER" id="PTHR45339:SF5">
    <property type="entry name" value="HISTIDINE KINASE"/>
    <property type="match status" value="1"/>
</dbReference>
<organism evidence="13 14">
    <name type="scientific">Lysobacter yangpyeongensis</name>
    <dbReference type="NCBI Taxonomy" id="346182"/>
    <lineage>
        <taxon>Bacteria</taxon>
        <taxon>Pseudomonadati</taxon>
        <taxon>Pseudomonadota</taxon>
        <taxon>Gammaproteobacteria</taxon>
        <taxon>Lysobacterales</taxon>
        <taxon>Lysobacteraceae</taxon>
        <taxon>Lysobacter</taxon>
    </lineage>
</organism>
<sequence length="1721" mass="189808">MRRLLIGSILAVGLVWAKPGHAFEQAAPFRYPRVHEVTIGEPAFDIFDRTHGLQSTQLFDVYTDPNGFIWLAGDRGIHRFDGHTFFDLDRDPNRRDTLDSRYNYLVAPSRQALWIIAPNGTVQVLDSSTGTLSRVATRGASQKDIDWLEADTRGRLWYLNPEGVIRLDRSGTATRVAPPMLGAVFSSDRQRLFAVAADQVIAIDTAGPTRTTRVLDLPEAFEGPIVRMTSDADGLWVAVDRGLWRFDLTTHSTQFIEMPFPLSLITGLVRASDGTLWFGGYDGVLYRYQPETGALSAIRNNPNDPRSLRLGSIAAITLDRSNNLWLALGGAGLARLRLNQTAPSHYRLKGGLRICSVGEIDSRRLVLGLCPGGIVEIDRKTGQQRPLPASKPLPERSRALISDRHGGLWITSLREGLIHWRPDGSTERYFLKGRENRHLFLSGIHIDGQDRVWVSHLRGLALLDREAGELRSVGGDQFYIVNDVSGGPRGTLWLGTVNGLVSFDPVSGGTRRYGHDPNDPTTLSDNDVIQAYTDKRGTLWVATRAGLNRLVGIRDGRPVFKRYGLADGLPDITISAVVNDAQGALWVGTYRGIARWDAKTDRFQSYLPADGLPSSDIYAKAVLNSADGNLYLGTWSGLWRVDPKTIHLGEPVPVVLSSYEVGDRATINLQGKALSQIRAKYSDSRVAFHIAVLGDARRLSYRLAGLENDWRDMPGDFNISFYRLPPGGYSLQIRQLQRDGSWGAPELSLPVEIMPPLWRTTWAYLLYGVIGAVLLIAMARAFMAWRHRALREQLKESHARLSVALHAARFGMWAWDVDTDVAQLDAYAKELLSVCADASPVADVFARMHPDDGERVRAQIDRALREREAVDFEFRMASDDAQGQWRWIEGHAVPYQGAGKSAYVIGVNRDATQRKHELLELEQSKQAAESALEELKRSRQDLSLALESGDLGVWRSALFPTGPGPRKWTRDVPLDCDSNVNRIFGWDTDSPTRRDFLRSVHPDDRRRVLEKLLDVHTHGGGYADQYRIVHPDGEERSVSVRAVLAQHAAPTPGQGKQLLTGIVHDVTNEEALKADLQHTAAEAQLATEAKGRFLAMMSHEIRTPINGVIGMVDLLFDSPLSEEQQQMLGICRDSAYMLLAIINDILDFSKIEAGKLKLEIAPLSPRKLVESVADALRTQVAQKDIDLDIYIAGDVPRRLLGDRVRLRQVLNNLIGNAVKFTEKGNVRIDVSVAGSSGDRPVIRFDVVDTGIGMDRATLDTLFQPFQQADEATTRRFGGTGLGLTIVKHLVALMDGRIECESTTGVGSRFSVLLPLRVTDAGQRLHPFPGLRIRALCKSRERAILLKALAADLGVAMEVESTFDRFLEVQQADAGQASQLLLIDRSHALEHSSLCRAIRRNPRTGRLPVILVRGVDPTGMVGPEPGITVAPGSPLTAATLARGIQLALGLESPAVPATATLTPKSTANGHTPAVQILLAEDNATNREVLVRQLRRLGFGCDVAEDGEQALALLQAHPRRYRMLLTDCHMPRLDGYGLTERIRQYEAATGDEHLPIVAITANALLGEGERCLALGMDGYLSKPVQIPDLQKMLARMLPPEAPPTMEGPGLANLTGLLGQREGRLQRLLDVFVKSTRSDLEYWEQARAAGDQEALRKLAHKIKSGCRQLGEDAAANALDAVEHHAGSTAEFEVLADHAQRELQRSLIRMDATAAQSRKETDLET</sequence>
<evidence type="ECO:0000313" key="14">
    <source>
        <dbReference type="Proteomes" id="UP001596036"/>
    </source>
</evidence>
<dbReference type="Pfam" id="PF08447">
    <property type="entry name" value="PAS_3"/>
    <property type="match status" value="2"/>
</dbReference>
<dbReference type="InterPro" id="IPR003594">
    <property type="entry name" value="HATPase_dom"/>
</dbReference>
<dbReference type="InterPro" id="IPR000700">
    <property type="entry name" value="PAS-assoc_C"/>
</dbReference>
<feature type="coiled-coil region" evidence="7">
    <location>
        <begin position="918"/>
        <end position="945"/>
    </location>
</feature>
<feature type="signal peptide" evidence="8">
    <location>
        <begin position="1"/>
        <end position="22"/>
    </location>
</feature>
<dbReference type="SMART" id="SM00448">
    <property type="entry name" value="REC"/>
    <property type="match status" value="1"/>
</dbReference>
<dbReference type="Gene3D" id="1.10.287.130">
    <property type="match status" value="1"/>
</dbReference>
<dbReference type="Gene3D" id="3.30.450.20">
    <property type="entry name" value="PAS domain"/>
    <property type="match status" value="2"/>
</dbReference>
<dbReference type="SUPFAM" id="SSF55874">
    <property type="entry name" value="ATPase domain of HSP90 chaperone/DNA topoisomerase II/histidine kinase"/>
    <property type="match status" value="1"/>
</dbReference>
<keyword evidence="14" id="KW-1185">Reference proteome</keyword>
<dbReference type="InterPro" id="IPR035965">
    <property type="entry name" value="PAS-like_dom_sf"/>
</dbReference>
<dbReference type="SMART" id="SM00091">
    <property type="entry name" value="PAS"/>
    <property type="match status" value="2"/>
</dbReference>
<evidence type="ECO:0000259" key="12">
    <source>
        <dbReference type="PROSITE" id="PS50894"/>
    </source>
</evidence>
<keyword evidence="13" id="KW-0547">Nucleotide-binding</keyword>
<dbReference type="Pfam" id="PF00512">
    <property type="entry name" value="HisKA"/>
    <property type="match status" value="1"/>
</dbReference>
<dbReference type="InterPro" id="IPR036097">
    <property type="entry name" value="HisK_dim/P_sf"/>
</dbReference>
<dbReference type="InterPro" id="IPR001610">
    <property type="entry name" value="PAC"/>
</dbReference>
<evidence type="ECO:0000256" key="2">
    <source>
        <dbReference type="ARBA" id="ARBA00012438"/>
    </source>
</evidence>
<dbReference type="SMART" id="SM00388">
    <property type="entry name" value="HisKA"/>
    <property type="match status" value="1"/>
</dbReference>
<dbReference type="InterPro" id="IPR011006">
    <property type="entry name" value="CheY-like_superfamily"/>
</dbReference>
<dbReference type="InterPro" id="IPR013655">
    <property type="entry name" value="PAS_fold_3"/>
</dbReference>
<dbReference type="CDD" id="cd17546">
    <property type="entry name" value="REC_hyHK_CKI1_RcsC-like"/>
    <property type="match status" value="1"/>
</dbReference>
<reference evidence="14" key="1">
    <citation type="journal article" date="2019" name="Int. J. Syst. Evol. Microbiol.">
        <title>The Global Catalogue of Microorganisms (GCM) 10K type strain sequencing project: providing services to taxonomists for standard genome sequencing and annotation.</title>
        <authorList>
            <consortium name="The Broad Institute Genomics Platform"/>
            <consortium name="The Broad Institute Genome Sequencing Center for Infectious Disease"/>
            <person name="Wu L."/>
            <person name="Ma J."/>
        </authorList>
    </citation>
    <scope>NUCLEOTIDE SEQUENCE [LARGE SCALE GENOMIC DNA]</scope>
    <source>
        <strain evidence="14">KACC 11407</strain>
    </source>
</reference>
<dbReference type="InterPro" id="IPR005467">
    <property type="entry name" value="His_kinase_dom"/>
</dbReference>
<feature type="chain" id="PRO_5045299040" description="histidine kinase" evidence="8">
    <location>
        <begin position="23"/>
        <end position="1721"/>
    </location>
</feature>
<dbReference type="InterPro" id="IPR036641">
    <property type="entry name" value="HPT_dom_sf"/>
</dbReference>
<evidence type="ECO:0000256" key="3">
    <source>
        <dbReference type="ARBA" id="ARBA00022553"/>
    </source>
</evidence>
<dbReference type="Gene3D" id="1.20.120.160">
    <property type="entry name" value="HPT domain"/>
    <property type="match status" value="1"/>
</dbReference>
<evidence type="ECO:0000256" key="6">
    <source>
        <dbReference type="PROSITE-ProRule" id="PRU00169"/>
    </source>
</evidence>
<feature type="domain" description="Response regulatory" evidence="10">
    <location>
        <begin position="1474"/>
        <end position="1595"/>
    </location>
</feature>
<dbReference type="SMART" id="SM00387">
    <property type="entry name" value="HATPase_c"/>
    <property type="match status" value="1"/>
</dbReference>
<feature type="domain" description="Histidine kinase" evidence="9">
    <location>
        <begin position="1096"/>
        <end position="1317"/>
    </location>
</feature>
<dbReference type="EMBL" id="JBHSNM010000001">
    <property type="protein sequence ID" value="MFC5569009.1"/>
    <property type="molecule type" value="Genomic_DNA"/>
</dbReference>
<dbReference type="SUPFAM" id="SSF52172">
    <property type="entry name" value="CheY-like"/>
    <property type="match status" value="1"/>
</dbReference>
<keyword evidence="8" id="KW-0732">Signal</keyword>
<dbReference type="RefSeq" id="WP_386752822.1">
    <property type="nucleotide sequence ID" value="NZ_JBHSNM010000001.1"/>
</dbReference>
<dbReference type="Gene3D" id="2.130.10.10">
    <property type="entry name" value="YVTN repeat-like/Quinoprotein amine dehydrogenase"/>
    <property type="match status" value="3"/>
</dbReference>
<dbReference type="Pfam" id="PF00072">
    <property type="entry name" value="Response_reg"/>
    <property type="match status" value="1"/>
</dbReference>
<dbReference type="SUPFAM" id="SSF63829">
    <property type="entry name" value="Calcium-dependent phosphotriesterase"/>
    <property type="match status" value="3"/>
</dbReference>
<evidence type="ECO:0000256" key="1">
    <source>
        <dbReference type="ARBA" id="ARBA00000085"/>
    </source>
</evidence>
<dbReference type="EC" id="2.7.13.3" evidence="2"/>
<dbReference type="GO" id="GO:0005524">
    <property type="term" value="F:ATP binding"/>
    <property type="evidence" value="ECO:0007669"/>
    <property type="project" value="UniProtKB-KW"/>
</dbReference>
<evidence type="ECO:0000256" key="7">
    <source>
        <dbReference type="SAM" id="Coils"/>
    </source>
</evidence>
<dbReference type="InterPro" id="IPR008207">
    <property type="entry name" value="Sig_transdc_His_kin_Hpt_dom"/>
</dbReference>
<dbReference type="InterPro" id="IPR013783">
    <property type="entry name" value="Ig-like_fold"/>
</dbReference>
<dbReference type="InterPro" id="IPR015943">
    <property type="entry name" value="WD40/YVTN_repeat-like_dom_sf"/>
</dbReference>
<gene>
    <name evidence="13" type="ORF">ACFPN1_02880</name>
</gene>
<dbReference type="Pfam" id="PF07494">
    <property type="entry name" value="Reg_prop"/>
    <property type="match status" value="1"/>
</dbReference>
<dbReference type="SUPFAM" id="SSF55785">
    <property type="entry name" value="PYP-like sensor domain (PAS domain)"/>
    <property type="match status" value="2"/>
</dbReference>
<comment type="catalytic activity">
    <reaction evidence="1">
        <text>ATP + protein L-histidine = ADP + protein N-phospho-L-histidine.</text>
        <dbReference type="EC" id="2.7.13.3"/>
    </reaction>
</comment>
<evidence type="ECO:0000256" key="5">
    <source>
        <dbReference type="PROSITE-ProRule" id="PRU00110"/>
    </source>
</evidence>
<keyword evidence="4" id="KW-0902">Two-component regulatory system</keyword>
<dbReference type="InterPro" id="IPR000014">
    <property type="entry name" value="PAS"/>
</dbReference>
<dbReference type="PANTHER" id="PTHR45339">
    <property type="entry name" value="HYBRID SIGNAL TRANSDUCTION HISTIDINE KINASE J"/>
    <property type="match status" value="1"/>
</dbReference>
<dbReference type="SUPFAM" id="SSF47226">
    <property type="entry name" value="Histidine-containing phosphotransfer domain, HPT domain"/>
    <property type="match status" value="1"/>
</dbReference>
<dbReference type="Pfam" id="PF07495">
    <property type="entry name" value="Y_Y_Y"/>
    <property type="match status" value="1"/>
</dbReference>
<evidence type="ECO:0000259" key="11">
    <source>
        <dbReference type="PROSITE" id="PS50113"/>
    </source>
</evidence>
<keyword evidence="13" id="KW-0067">ATP-binding</keyword>
<dbReference type="PROSITE" id="PS50109">
    <property type="entry name" value="HIS_KIN"/>
    <property type="match status" value="1"/>
</dbReference>
<feature type="domain" description="PAC" evidence="11">
    <location>
        <begin position="870"/>
        <end position="923"/>
    </location>
</feature>
<accession>A0ABW0SJC0</accession>
<dbReference type="InterPro" id="IPR011110">
    <property type="entry name" value="Reg_prop"/>
</dbReference>
<comment type="caution">
    <text evidence="13">The sequence shown here is derived from an EMBL/GenBank/DDBJ whole genome shotgun (WGS) entry which is preliminary data.</text>
</comment>
<proteinExistence type="predicted"/>
<dbReference type="SMART" id="SM00086">
    <property type="entry name" value="PAC"/>
    <property type="match status" value="2"/>
</dbReference>
<dbReference type="InterPro" id="IPR001789">
    <property type="entry name" value="Sig_transdc_resp-reg_receiver"/>
</dbReference>